<dbReference type="InterPro" id="IPR000182">
    <property type="entry name" value="GNAT_dom"/>
</dbReference>
<organism evidence="4 5">
    <name type="scientific">Microvirga aerilata</name>
    <dbReference type="NCBI Taxonomy" id="670292"/>
    <lineage>
        <taxon>Bacteria</taxon>
        <taxon>Pseudomonadati</taxon>
        <taxon>Pseudomonadota</taxon>
        <taxon>Alphaproteobacteria</taxon>
        <taxon>Hyphomicrobiales</taxon>
        <taxon>Methylobacteriaceae</taxon>
        <taxon>Microvirga</taxon>
    </lineage>
</organism>
<gene>
    <name evidence="4" type="ORF">JKG68_05485</name>
</gene>
<dbReference type="PANTHER" id="PTHR43420:SF12">
    <property type="entry name" value="N-ACETYLTRANSFERASE DOMAIN-CONTAINING PROTEIN"/>
    <property type="match status" value="1"/>
</dbReference>
<evidence type="ECO:0000256" key="1">
    <source>
        <dbReference type="ARBA" id="ARBA00022679"/>
    </source>
</evidence>
<evidence type="ECO:0000313" key="5">
    <source>
        <dbReference type="Proteomes" id="UP000605848"/>
    </source>
</evidence>
<dbReference type="EMBL" id="JAEQMY010000005">
    <property type="protein sequence ID" value="MBL0403411.1"/>
    <property type="molecule type" value="Genomic_DNA"/>
</dbReference>
<dbReference type="InterPro" id="IPR016181">
    <property type="entry name" value="Acyl_CoA_acyltransferase"/>
</dbReference>
<evidence type="ECO:0000256" key="2">
    <source>
        <dbReference type="ARBA" id="ARBA00023315"/>
    </source>
</evidence>
<dbReference type="GO" id="GO:0016747">
    <property type="term" value="F:acyltransferase activity, transferring groups other than amino-acyl groups"/>
    <property type="evidence" value="ECO:0007669"/>
    <property type="project" value="InterPro"/>
</dbReference>
<dbReference type="PANTHER" id="PTHR43420">
    <property type="entry name" value="ACETYLTRANSFERASE"/>
    <property type="match status" value="1"/>
</dbReference>
<dbReference type="Gene3D" id="3.40.630.30">
    <property type="match status" value="1"/>
</dbReference>
<dbReference type="InterPro" id="IPR050680">
    <property type="entry name" value="YpeA/RimI_acetyltransf"/>
</dbReference>
<comment type="caution">
    <text evidence="4">The sequence shown here is derived from an EMBL/GenBank/DDBJ whole genome shotgun (WGS) entry which is preliminary data.</text>
</comment>
<keyword evidence="5" id="KW-1185">Reference proteome</keyword>
<dbReference type="AlphaFoldDB" id="A0A937CYI4"/>
<feature type="domain" description="N-acetyltransferase" evidence="3">
    <location>
        <begin position="1"/>
        <end position="143"/>
    </location>
</feature>
<dbReference type="SUPFAM" id="SSF55729">
    <property type="entry name" value="Acyl-CoA N-acyltransferases (Nat)"/>
    <property type="match status" value="1"/>
</dbReference>
<dbReference type="CDD" id="cd04301">
    <property type="entry name" value="NAT_SF"/>
    <property type="match status" value="1"/>
</dbReference>
<dbReference type="RefSeq" id="WP_202056714.1">
    <property type="nucleotide sequence ID" value="NZ_JAEQMY010000005.1"/>
</dbReference>
<evidence type="ECO:0000313" key="4">
    <source>
        <dbReference type="EMBL" id="MBL0403411.1"/>
    </source>
</evidence>
<evidence type="ECO:0000259" key="3">
    <source>
        <dbReference type="PROSITE" id="PS51186"/>
    </source>
</evidence>
<proteinExistence type="predicted"/>
<dbReference type="PROSITE" id="PS51186">
    <property type="entry name" value="GNAT"/>
    <property type="match status" value="1"/>
</dbReference>
<accession>A0A937CYI4</accession>
<dbReference type="Proteomes" id="UP000605848">
    <property type="component" value="Unassembled WGS sequence"/>
</dbReference>
<keyword evidence="2" id="KW-0012">Acyltransferase</keyword>
<keyword evidence="1" id="KW-0808">Transferase</keyword>
<sequence>MTGAPVIAFVDPDPELQAVVLEGVRAFNKTLFANHPPGQDLAIAIRDPDRDEPVGGLLGRTAGGWLAIELIFVPEAFRGMGLATRLVAMAEEEARRRGCHSAWLDTLNPGALTLYRRLGYEIFGELKDYPAGFSRFFLQKKLDGAL</sequence>
<reference evidence="4" key="1">
    <citation type="submission" date="2021-01" db="EMBL/GenBank/DDBJ databases">
        <title>Microvirga sp.</title>
        <authorList>
            <person name="Kim M.K."/>
        </authorList>
    </citation>
    <scope>NUCLEOTIDE SEQUENCE</scope>
    <source>
        <strain evidence="4">5420S-16</strain>
    </source>
</reference>
<dbReference type="Pfam" id="PF00583">
    <property type="entry name" value="Acetyltransf_1"/>
    <property type="match status" value="1"/>
</dbReference>
<name>A0A937CYI4_9HYPH</name>
<protein>
    <submittedName>
        <fullName evidence="4">GNAT family N-acetyltransferase</fullName>
    </submittedName>
</protein>